<organism evidence="3 4">
    <name type="scientific">Brockia lithotrophica</name>
    <dbReference type="NCBI Taxonomy" id="933949"/>
    <lineage>
        <taxon>Bacteria</taxon>
        <taxon>Bacillati</taxon>
        <taxon>Bacillota</taxon>
        <taxon>Bacilli</taxon>
        <taxon>Bacillales</taxon>
        <taxon>Bacillales Family X. Incertae Sedis</taxon>
        <taxon>Brockia</taxon>
    </lineage>
</organism>
<dbReference type="HAMAP" id="MF_00048">
    <property type="entry name" value="UPF0102"/>
    <property type="match status" value="1"/>
</dbReference>
<evidence type="ECO:0000256" key="1">
    <source>
        <dbReference type="ARBA" id="ARBA00006738"/>
    </source>
</evidence>
<accession>A0A2T5G921</accession>
<dbReference type="NCBIfam" id="TIGR00252">
    <property type="entry name" value="YraN family protein"/>
    <property type="match status" value="1"/>
</dbReference>
<dbReference type="Proteomes" id="UP000244016">
    <property type="component" value="Unassembled WGS sequence"/>
</dbReference>
<dbReference type="PANTHER" id="PTHR34039">
    <property type="entry name" value="UPF0102 PROTEIN YRAN"/>
    <property type="match status" value="1"/>
</dbReference>
<evidence type="ECO:0000313" key="4">
    <source>
        <dbReference type="Proteomes" id="UP000244016"/>
    </source>
</evidence>
<dbReference type="GO" id="GO:0003676">
    <property type="term" value="F:nucleic acid binding"/>
    <property type="evidence" value="ECO:0007669"/>
    <property type="project" value="InterPro"/>
</dbReference>
<comment type="similarity">
    <text evidence="1 2">Belongs to the UPF0102 family.</text>
</comment>
<dbReference type="EMBL" id="PEBW01000002">
    <property type="protein sequence ID" value="PTQ52685.1"/>
    <property type="molecule type" value="Genomic_DNA"/>
</dbReference>
<sequence>MRAFETGRVGEALARRYLEERGYRIVGQNIRFRFGEIDLVATRDDFLVFVEVKTRRREGSFGTGREAVTPRKSSRLVRLAQAYVFRYGCDGRRIRFDVIEVVLDVRRRKARVLHLPNAFEM</sequence>
<dbReference type="NCBIfam" id="NF009150">
    <property type="entry name" value="PRK12497.1-3"/>
    <property type="match status" value="1"/>
</dbReference>
<dbReference type="SUPFAM" id="SSF52980">
    <property type="entry name" value="Restriction endonuclease-like"/>
    <property type="match status" value="1"/>
</dbReference>
<evidence type="ECO:0000313" key="3">
    <source>
        <dbReference type="EMBL" id="PTQ52685.1"/>
    </source>
</evidence>
<protein>
    <recommendedName>
        <fullName evidence="2">UPF0102 protein BLITH_0864</fullName>
    </recommendedName>
</protein>
<dbReference type="InterPro" id="IPR011335">
    <property type="entry name" value="Restrct_endonuc-II-like"/>
</dbReference>
<name>A0A2T5G921_9BACL</name>
<dbReference type="Gene3D" id="3.40.1350.10">
    <property type="match status" value="1"/>
</dbReference>
<dbReference type="InterPro" id="IPR003509">
    <property type="entry name" value="UPF0102_YraN-like"/>
</dbReference>
<dbReference type="Pfam" id="PF02021">
    <property type="entry name" value="UPF0102"/>
    <property type="match status" value="1"/>
</dbReference>
<gene>
    <name evidence="3" type="ORF">BLITH_0864</name>
</gene>
<evidence type="ECO:0000256" key="2">
    <source>
        <dbReference type="HAMAP-Rule" id="MF_00048"/>
    </source>
</evidence>
<proteinExistence type="inferred from homology"/>
<dbReference type="NCBIfam" id="NF009154">
    <property type="entry name" value="PRK12497.3-3"/>
    <property type="match status" value="1"/>
</dbReference>
<reference evidence="3 4" key="1">
    <citation type="submission" date="2017-08" db="EMBL/GenBank/DDBJ databases">
        <title>Burning lignite coal seam in the remote Altai Mountains harbors a hydrogen-driven thermophilic microbial community.</title>
        <authorList>
            <person name="Kadnikov V.V."/>
            <person name="Mardanov A.V."/>
            <person name="Ivasenko D."/>
            <person name="Beletsky A.V."/>
            <person name="Karnachuk O.V."/>
            <person name="Ravin N.V."/>
        </authorList>
    </citation>
    <scope>NUCLEOTIDE SEQUENCE [LARGE SCALE GENOMIC DNA]</scope>
    <source>
        <strain evidence="3">AL31</strain>
    </source>
</reference>
<dbReference type="InterPro" id="IPR011856">
    <property type="entry name" value="tRNA_endonuc-like_dom_sf"/>
</dbReference>
<dbReference type="CDD" id="cd20736">
    <property type="entry name" value="PoNe_Nuclease"/>
    <property type="match status" value="1"/>
</dbReference>
<comment type="caution">
    <text evidence="3">The sequence shown here is derived from an EMBL/GenBank/DDBJ whole genome shotgun (WGS) entry which is preliminary data.</text>
</comment>
<dbReference type="PANTHER" id="PTHR34039:SF1">
    <property type="entry name" value="UPF0102 PROTEIN YRAN"/>
    <property type="match status" value="1"/>
</dbReference>
<dbReference type="AlphaFoldDB" id="A0A2T5G921"/>